<accession>Q98N23</accession>
<dbReference type="EMBL" id="BA000012">
    <property type="protein sequence ID" value="BAB47940.1"/>
    <property type="molecule type" value="Genomic_DNA"/>
</dbReference>
<gene>
    <name evidence="2" type="ordered locus">mll0337</name>
</gene>
<evidence type="ECO:0000313" key="3">
    <source>
        <dbReference type="Proteomes" id="UP000000552"/>
    </source>
</evidence>
<evidence type="ECO:0000313" key="2">
    <source>
        <dbReference type="EMBL" id="BAB47940.1"/>
    </source>
</evidence>
<feature type="compositionally biased region" description="Basic and acidic residues" evidence="1">
    <location>
        <begin position="396"/>
        <end position="411"/>
    </location>
</feature>
<organism evidence="2 3">
    <name type="scientific">Mesorhizobium japonicum (strain LMG 29417 / CECT 9101 / MAFF 303099)</name>
    <name type="common">Mesorhizobium loti (strain MAFF 303099)</name>
    <dbReference type="NCBI Taxonomy" id="266835"/>
    <lineage>
        <taxon>Bacteria</taxon>
        <taxon>Pseudomonadati</taxon>
        <taxon>Pseudomonadota</taxon>
        <taxon>Alphaproteobacteria</taxon>
        <taxon>Hyphomicrobiales</taxon>
        <taxon>Phyllobacteriaceae</taxon>
        <taxon>Mesorhizobium</taxon>
    </lineage>
</organism>
<feature type="region of interest" description="Disordered" evidence="1">
    <location>
        <begin position="322"/>
        <end position="411"/>
    </location>
</feature>
<dbReference type="KEGG" id="mlo:mll0337"/>
<dbReference type="Proteomes" id="UP000000552">
    <property type="component" value="Chromosome"/>
</dbReference>
<name>Q98N23_RHILO</name>
<sequence>MPGHHGKNDRKRPPTAERRWDYDFGIRCSAAIALGSDLERFEKADDGHHVAFAGGASRDRFGVLPPMFDLPILVDMAGGPGSLGVELAEIDRQRQQRRTGQRGHEVDGGQPQRLGALIEMTAQNGDRLTRLLDMDDPLGKVEASPQCSAHPIDDRIPLLVLPLDQPLGGVGAVTEQIRRGKTQYVFQHRLRIARNTVDGGVDQAHHRHRHRIDGLALFREFVCNQHSRRLGRERQQRLARRAHRLAVEMHGETSVYRRNRSGLVEALGQRRLHLDLGATHRIRIRKILARFEVVEDVTHEKSLSHRCQLACRPVDDDQARRNQAKCQKNAHGQRLVQDDRAAQDAENRRQEGEAGQAGGRIAAQQPEPQDVGEGDNVDRLEKQRQCRQQGRVAHRRTGERQDQYADHRRAGELIEQQLFGARLD</sequence>
<evidence type="ECO:0000256" key="1">
    <source>
        <dbReference type="SAM" id="MobiDB-lite"/>
    </source>
</evidence>
<dbReference type="AlphaFoldDB" id="Q98N23"/>
<proteinExistence type="predicted"/>
<dbReference type="HOGENOM" id="CLU_647011_0_0_5"/>
<protein>
    <submittedName>
        <fullName evidence="2">Mll0337 protein</fullName>
    </submittedName>
</protein>
<reference evidence="2 3" key="1">
    <citation type="journal article" date="2000" name="DNA Res.">
        <title>Complete genome structure of the nitrogen-fixing symbiotic bacterium Mesorhizobium loti.</title>
        <authorList>
            <person name="Kaneko T."/>
            <person name="Nakamura Y."/>
            <person name="Sato S."/>
            <person name="Asamizu E."/>
            <person name="Kato T."/>
            <person name="Sasamoto S."/>
            <person name="Watanabe A."/>
            <person name="Idesawa K."/>
            <person name="Ishikawa A."/>
            <person name="Kawashima K."/>
            <person name="Kimura T."/>
            <person name="Kishida Y."/>
            <person name="Kiyokawa C."/>
            <person name="Kohara M."/>
            <person name="Matsumoto M."/>
            <person name="Matsuno A."/>
            <person name="Mochizuki Y."/>
            <person name="Nakayama S."/>
            <person name="Nakazaki N."/>
            <person name="Shimpo S."/>
            <person name="Sugimoto M."/>
            <person name="Takeuchi C."/>
            <person name="Yamada M."/>
            <person name="Tabata S."/>
        </authorList>
    </citation>
    <scope>NUCLEOTIDE SEQUENCE [LARGE SCALE GENOMIC DNA]</scope>
    <source>
        <strain evidence="3">LMG 29417 / CECT 9101 / MAFF 303099</strain>
    </source>
</reference>
<feature type="compositionally biased region" description="Basic and acidic residues" evidence="1">
    <location>
        <begin position="336"/>
        <end position="352"/>
    </location>
</feature>